<dbReference type="PANTHER" id="PTHR10815:SF5">
    <property type="entry name" value="METHYLATED-DNA--PROTEIN-CYSTEINE METHYLTRANSFERASE"/>
    <property type="match status" value="1"/>
</dbReference>
<feature type="domain" description="Methylguanine DNA methyltransferase ribonuclease-like" evidence="10">
    <location>
        <begin position="13"/>
        <end position="89"/>
    </location>
</feature>
<dbReference type="CDD" id="cd06445">
    <property type="entry name" value="ATase"/>
    <property type="match status" value="1"/>
</dbReference>
<comment type="subcellular location">
    <subcellularLocation>
        <location evidence="8">Cytoplasm</location>
    </subcellularLocation>
</comment>
<comment type="similarity">
    <text evidence="8">Belongs to the MGMT family.</text>
</comment>
<evidence type="ECO:0000256" key="5">
    <source>
        <dbReference type="ARBA" id="ARBA00022763"/>
    </source>
</evidence>
<dbReference type="GO" id="GO:0003908">
    <property type="term" value="F:methylated-DNA-[protein]-cysteine S-methyltransferase activity"/>
    <property type="evidence" value="ECO:0007669"/>
    <property type="project" value="UniProtKB-EC"/>
</dbReference>
<comment type="miscellaneous">
    <text evidence="8">This enzyme catalyzes only one turnover and therefore is not strictly catalytic. According to one definition, an enzyme is a biocatalyst that acts repeatedly and over many reaction cycles.</text>
</comment>
<evidence type="ECO:0000256" key="1">
    <source>
        <dbReference type="ARBA" id="ARBA00001286"/>
    </source>
</evidence>
<evidence type="ECO:0000256" key="6">
    <source>
        <dbReference type="ARBA" id="ARBA00023204"/>
    </source>
</evidence>
<dbReference type="Proteomes" id="UP001595904">
    <property type="component" value="Unassembled WGS sequence"/>
</dbReference>
<comment type="function">
    <text evidence="8">Involved in the cellular defense against the biological effects of O6-methylguanine (O6-MeG) and O4-methylthymine (O4-MeT) in DNA. Repairs the methylated nucleobase in DNA by stoichiometrically transferring the methyl group to a cysteine residue in the enzyme. This is a suicide reaction: the enzyme is irreversibly inactivated.</text>
</comment>
<evidence type="ECO:0000259" key="10">
    <source>
        <dbReference type="Pfam" id="PF02870"/>
    </source>
</evidence>
<keyword evidence="4 8" id="KW-0808">Transferase</keyword>
<keyword evidence="3 8" id="KW-0489">Methyltransferase</keyword>
<dbReference type="RefSeq" id="WP_380598816.1">
    <property type="nucleotide sequence ID" value="NZ_JBHSDU010000003.1"/>
</dbReference>
<dbReference type="InterPro" id="IPR036388">
    <property type="entry name" value="WH-like_DNA-bd_sf"/>
</dbReference>
<keyword evidence="6 8" id="KW-0234">DNA repair</keyword>
<dbReference type="PANTHER" id="PTHR10815">
    <property type="entry name" value="METHYLATED-DNA--PROTEIN-CYSTEINE METHYLTRANSFERASE"/>
    <property type="match status" value="1"/>
</dbReference>
<dbReference type="Gene3D" id="3.30.160.70">
    <property type="entry name" value="Methylated DNA-protein cysteine methyltransferase domain"/>
    <property type="match status" value="1"/>
</dbReference>
<dbReference type="GO" id="GO:0032259">
    <property type="term" value="P:methylation"/>
    <property type="evidence" value="ECO:0007669"/>
    <property type="project" value="UniProtKB-KW"/>
</dbReference>
<accession>A0ABV8SVC6</accession>
<organism evidence="11 12">
    <name type="scientific">Steroidobacter flavus</name>
    <dbReference type="NCBI Taxonomy" id="1842136"/>
    <lineage>
        <taxon>Bacteria</taxon>
        <taxon>Pseudomonadati</taxon>
        <taxon>Pseudomonadota</taxon>
        <taxon>Gammaproteobacteria</taxon>
        <taxon>Steroidobacterales</taxon>
        <taxon>Steroidobacteraceae</taxon>
        <taxon>Steroidobacter</taxon>
    </lineage>
</organism>
<gene>
    <name evidence="11" type="ORF">ACFPN2_17610</name>
</gene>
<sequence>MNAAVTAEPLRYIAWYESPVGPLIARATDSALCGLSFCDADRLEERLQELRAQHAPTLRGGDSALLSDLRVQLAEYFAGQRREFKLPLSAAGTPFQERVWAALCEIPHGETWSYLQLAVHIGDALATRAVGYANGANPIAIVIPCHRVINADGGDGGYGGGLWRKRILLDLERGQGSLAL</sequence>
<name>A0ABV8SVC6_9GAMM</name>
<dbReference type="Pfam" id="PF02870">
    <property type="entry name" value="Methyltransf_1N"/>
    <property type="match status" value="1"/>
</dbReference>
<keyword evidence="12" id="KW-1185">Reference proteome</keyword>
<evidence type="ECO:0000259" key="9">
    <source>
        <dbReference type="Pfam" id="PF01035"/>
    </source>
</evidence>
<dbReference type="InterPro" id="IPR023546">
    <property type="entry name" value="MGMT"/>
</dbReference>
<dbReference type="Gene3D" id="1.10.10.10">
    <property type="entry name" value="Winged helix-like DNA-binding domain superfamily/Winged helix DNA-binding domain"/>
    <property type="match status" value="1"/>
</dbReference>
<dbReference type="NCBIfam" id="TIGR00589">
    <property type="entry name" value="ogt"/>
    <property type="match status" value="1"/>
</dbReference>
<evidence type="ECO:0000256" key="7">
    <source>
        <dbReference type="ARBA" id="ARBA00049348"/>
    </source>
</evidence>
<reference evidence="12" key="1">
    <citation type="journal article" date="2019" name="Int. J. Syst. Evol. Microbiol.">
        <title>The Global Catalogue of Microorganisms (GCM) 10K type strain sequencing project: providing services to taxonomists for standard genome sequencing and annotation.</title>
        <authorList>
            <consortium name="The Broad Institute Genomics Platform"/>
            <consortium name="The Broad Institute Genome Sequencing Center for Infectious Disease"/>
            <person name="Wu L."/>
            <person name="Ma J."/>
        </authorList>
    </citation>
    <scope>NUCLEOTIDE SEQUENCE [LARGE SCALE GENOMIC DNA]</scope>
    <source>
        <strain evidence="12">CGMCC 1.10759</strain>
    </source>
</reference>
<proteinExistence type="inferred from homology"/>
<evidence type="ECO:0000313" key="12">
    <source>
        <dbReference type="Proteomes" id="UP001595904"/>
    </source>
</evidence>
<dbReference type="InterPro" id="IPR036631">
    <property type="entry name" value="MGMT_N_sf"/>
</dbReference>
<evidence type="ECO:0000256" key="2">
    <source>
        <dbReference type="ARBA" id="ARBA00022490"/>
    </source>
</evidence>
<dbReference type="InterPro" id="IPR014048">
    <property type="entry name" value="MethylDNA_cys_MeTrfase_DNA-bd"/>
</dbReference>
<feature type="active site" description="Nucleophile; methyl group acceptor" evidence="8">
    <location>
        <position position="145"/>
    </location>
</feature>
<evidence type="ECO:0000313" key="11">
    <source>
        <dbReference type="EMBL" id="MFC4310917.1"/>
    </source>
</evidence>
<dbReference type="EC" id="2.1.1.63" evidence="8"/>
<dbReference type="Pfam" id="PF01035">
    <property type="entry name" value="DNA_binding_1"/>
    <property type="match status" value="1"/>
</dbReference>
<evidence type="ECO:0000256" key="4">
    <source>
        <dbReference type="ARBA" id="ARBA00022679"/>
    </source>
</evidence>
<comment type="caution">
    <text evidence="11">The sequence shown here is derived from an EMBL/GenBank/DDBJ whole genome shotgun (WGS) entry which is preliminary data.</text>
</comment>
<dbReference type="PROSITE" id="PS00374">
    <property type="entry name" value="MGMT"/>
    <property type="match status" value="1"/>
</dbReference>
<dbReference type="SUPFAM" id="SSF46767">
    <property type="entry name" value="Methylated DNA-protein cysteine methyltransferase, C-terminal domain"/>
    <property type="match status" value="1"/>
</dbReference>
<dbReference type="InterPro" id="IPR001497">
    <property type="entry name" value="MethylDNA_cys_MeTrfase_AS"/>
</dbReference>
<keyword evidence="5 8" id="KW-0227">DNA damage</keyword>
<protein>
    <recommendedName>
        <fullName evidence="8">Methylated-DNA--protein-cysteine methyltransferase</fullName>
        <ecNumber evidence="8">2.1.1.63</ecNumber>
    </recommendedName>
    <alternativeName>
        <fullName evidence="8">6-O-methylguanine-DNA methyltransferase</fullName>
        <shortName evidence="8">MGMT</shortName>
    </alternativeName>
    <alternativeName>
        <fullName evidence="8">O-6-methylguanine-DNA-alkyltransferase</fullName>
    </alternativeName>
</protein>
<evidence type="ECO:0000256" key="8">
    <source>
        <dbReference type="HAMAP-Rule" id="MF_00772"/>
    </source>
</evidence>
<comment type="catalytic activity">
    <reaction evidence="1 8">
        <text>a 4-O-methyl-thymidine in DNA + L-cysteinyl-[protein] = a thymidine in DNA + S-methyl-L-cysteinyl-[protein]</text>
        <dbReference type="Rhea" id="RHEA:53428"/>
        <dbReference type="Rhea" id="RHEA-COMP:10131"/>
        <dbReference type="Rhea" id="RHEA-COMP:10132"/>
        <dbReference type="Rhea" id="RHEA-COMP:13555"/>
        <dbReference type="Rhea" id="RHEA-COMP:13556"/>
        <dbReference type="ChEBI" id="CHEBI:29950"/>
        <dbReference type="ChEBI" id="CHEBI:82612"/>
        <dbReference type="ChEBI" id="CHEBI:137386"/>
        <dbReference type="ChEBI" id="CHEBI:137387"/>
        <dbReference type="EC" id="2.1.1.63"/>
    </reaction>
</comment>
<evidence type="ECO:0000256" key="3">
    <source>
        <dbReference type="ARBA" id="ARBA00022603"/>
    </source>
</evidence>
<dbReference type="EMBL" id="JBHSDU010000003">
    <property type="protein sequence ID" value="MFC4310917.1"/>
    <property type="molecule type" value="Genomic_DNA"/>
</dbReference>
<comment type="catalytic activity">
    <reaction evidence="7 8">
        <text>a 6-O-methyl-2'-deoxyguanosine in DNA + L-cysteinyl-[protein] = S-methyl-L-cysteinyl-[protein] + a 2'-deoxyguanosine in DNA</text>
        <dbReference type="Rhea" id="RHEA:24000"/>
        <dbReference type="Rhea" id="RHEA-COMP:10131"/>
        <dbReference type="Rhea" id="RHEA-COMP:10132"/>
        <dbReference type="Rhea" id="RHEA-COMP:11367"/>
        <dbReference type="Rhea" id="RHEA-COMP:11368"/>
        <dbReference type="ChEBI" id="CHEBI:29950"/>
        <dbReference type="ChEBI" id="CHEBI:82612"/>
        <dbReference type="ChEBI" id="CHEBI:85445"/>
        <dbReference type="ChEBI" id="CHEBI:85448"/>
        <dbReference type="EC" id="2.1.1.63"/>
    </reaction>
</comment>
<dbReference type="InterPro" id="IPR008332">
    <property type="entry name" value="MethylG_MeTrfase_N"/>
</dbReference>
<dbReference type="SUPFAM" id="SSF53155">
    <property type="entry name" value="Methylated DNA-protein cysteine methyltransferase domain"/>
    <property type="match status" value="1"/>
</dbReference>
<dbReference type="InterPro" id="IPR036217">
    <property type="entry name" value="MethylDNA_cys_MeTrfase_DNAb"/>
</dbReference>
<keyword evidence="2 8" id="KW-0963">Cytoplasm</keyword>
<dbReference type="HAMAP" id="MF_00772">
    <property type="entry name" value="OGT"/>
    <property type="match status" value="1"/>
</dbReference>
<feature type="domain" description="Methylated-DNA-[protein]-cysteine S-methyltransferase DNA binding" evidence="9">
    <location>
        <begin position="94"/>
        <end position="173"/>
    </location>
</feature>